<dbReference type="InterPro" id="IPR036890">
    <property type="entry name" value="HATPase_C_sf"/>
</dbReference>
<dbReference type="InterPro" id="IPR003594">
    <property type="entry name" value="HATPase_dom"/>
</dbReference>
<keyword evidence="1" id="KW-0808">Transferase</keyword>
<evidence type="ECO:0000313" key="3">
    <source>
        <dbReference type="EMBL" id="GLW63890.1"/>
    </source>
</evidence>
<dbReference type="PANTHER" id="PTHR35526:SF3">
    <property type="entry name" value="ANTI-SIGMA-F FACTOR RSBW"/>
    <property type="match status" value="1"/>
</dbReference>
<gene>
    <name evidence="3" type="ORF">Arub01_21340</name>
</gene>
<dbReference type="SUPFAM" id="SSF55874">
    <property type="entry name" value="ATPase domain of HSP90 chaperone/DNA topoisomerase II/histidine kinase"/>
    <property type="match status" value="1"/>
</dbReference>
<keyword evidence="1" id="KW-0418">Kinase</keyword>
<name>A0A9W6UWP6_9ACTN</name>
<dbReference type="Gene3D" id="3.30.565.10">
    <property type="entry name" value="Histidine kinase-like ATPase, C-terminal domain"/>
    <property type="match status" value="1"/>
</dbReference>
<dbReference type="RefSeq" id="WP_067915596.1">
    <property type="nucleotide sequence ID" value="NZ_BSRZ01000004.1"/>
</dbReference>
<dbReference type="PANTHER" id="PTHR35526">
    <property type="entry name" value="ANTI-SIGMA-F FACTOR RSBW-RELATED"/>
    <property type="match status" value="1"/>
</dbReference>
<dbReference type="Pfam" id="PF13581">
    <property type="entry name" value="HATPase_c_2"/>
    <property type="match status" value="1"/>
</dbReference>
<accession>A0A9W6UWP6</accession>
<dbReference type="CDD" id="cd16936">
    <property type="entry name" value="HATPase_RsbW-like"/>
    <property type="match status" value="1"/>
</dbReference>
<evidence type="ECO:0000256" key="1">
    <source>
        <dbReference type="ARBA" id="ARBA00022527"/>
    </source>
</evidence>
<keyword evidence="3" id="KW-0067">ATP-binding</keyword>
<dbReference type="EMBL" id="BSRZ01000004">
    <property type="protein sequence ID" value="GLW63890.1"/>
    <property type="molecule type" value="Genomic_DNA"/>
</dbReference>
<dbReference type="InterPro" id="IPR050267">
    <property type="entry name" value="Anti-sigma-factor_SerPK"/>
</dbReference>
<dbReference type="GO" id="GO:0004674">
    <property type="term" value="F:protein serine/threonine kinase activity"/>
    <property type="evidence" value="ECO:0007669"/>
    <property type="project" value="UniProtKB-KW"/>
</dbReference>
<evidence type="ECO:0000259" key="2">
    <source>
        <dbReference type="Pfam" id="PF13581"/>
    </source>
</evidence>
<feature type="domain" description="Histidine kinase/HSP90-like ATPase" evidence="2">
    <location>
        <begin position="14"/>
        <end position="120"/>
    </location>
</feature>
<keyword evidence="3" id="KW-0547">Nucleotide-binding</keyword>
<evidence type="ECO:0000313" key="4">
    <source>
        <dbReference type="Proteomes" id="UP001165124"/>
    </source>
</evidence>
<reference evidence="3" key="1">
    <citation type="submission" date="2023-02" db="EMBL/GenBank/DDBJ databases">
        <title>Actinomadura rubrobrunea NBRC 14622.</title>
        <authorList>
            <person name="Ichikawa N."/>
            <person name="Sato H."/>
            <person name="Tonouchi N."/>
        </authorList>
    </citation>
    <scope>NUCLEOTIDE SEQUENCE</scope>
    <source>
        <strain evidence="3">NBRC 14622</strain>
    </source>
</reference>
<dbReference type="GO" id="GO:0005524">
    <property type="term" value="F:ATP binding"/>
    <property type="evidence" value="ECO:0007669"/>
    <property type="project" value="UniProtKB-KW"/>
</dbReference>
<comment type="caution">
    <text evidence="3">The sequence shown here is derived from an EMBL/GenBank/DDBJ whole genome shotgun (WGS) entry which is preliminary data.</text>
</comment>
<keyword evidence="4" id="KW-1185">Reference proteome</keyword>
<proteinExistence type="predicted"/>
<organism evidence="3 4">
    <name type="scientific">Actinomadura rubrobrunea</name>
    <dbReference type="NCBI Taxonomy" id="115335"/>
    <lineage>
        <taxon>Bacteria</taxon>
        <taxon>Bacillati</taxon>
        <taxon>Actinomycetota</taxon>
        <taxon>Actinomycetes</taxon>
        <taxon>Streptosporangiales</taxon>
        <taxon>Thermomonosporaceae</taxon>
        <taxon>Actinomadura</taxon>
    </lineage>
</organism>
<dbReference type="AlphaFoldDB" id="A0A9W6UWP6"/>
<sequence>MDWTQIYPGLPSMVPAIRAFVRGLLGDTPRTDDAELVACELVTNALRHTPSGSDGGKVAVTVATVPGCARITVADAGSGAWTPPVSTDDIAEYGRGLLIVSVLADRFGHEANDEGQAVWAEFEWHDEASS</sequence>
<protein>
    <submittedName>
        <fullName evidence="3">ATP-binding protein</fullName>
    </submittedName>
</protein>
<keyword evidence="1" id="KW-0723">Serine/threonine-protein kinase</keyword>
<dbReference type="Proteomes" id="UP001165124">
    <property type="component" value="Unassembled WGS sequence"/>
</dbReference>